<dbReference type="Gene3D" id="1.10.10.10">
    <property type="entry name" value="Winged helix-like DNA-binding domain superfamily/Winged helix DNA-binding domain"/>
    <property type="match status" value="1"/>
</dbReference>
<evidence type="ECO:0000256" key="2">
    <source>
        <dbReference type="ARBA" id="ARBA00023015"/>
    </source>
</evidence>
<evidence type="ECO:0000259" key="5">
    <source>
        <dbReference type="PROSITE" id="PS50931"/>
    </source>
</evidence>
<dbReference type="Gene3D" id="3.40.190.290">
    <property type="match status" value="1"/>
</dbReference>
<keyword evidence="3" id="KW-0238">DNA-binding</keyword>
<dbReference type="SUPFAM" id="SSF46785">
    <property type="entry name" value="Winged helix' DNA-binding domain"/>
    <property type="match status" value="1"/>
</dbReference>
<evidence type="ECO:0000313" key="7">
    <source>
        <dbReference type="Proteomes" id="UP000645257"/>
    </source>
</evidence>
<keyword evidence="2" id="KW-0805">Transcription regulation</keyword>
<evidence type="ECO:0000313" key="6">
    <source>
        <dbReference type="EMBL" id="GGY02916.1"/>
    </source>
</evidence>
<dbReference type="InterPro" id="IPR036388">
    <property type="entry name" value="WH-like_DNA-bd_sf"/>
</dbReference>
<feature type="domain" description="HTH lysR-type" evidence="5">
    <location>
        <begin position="1"/>
        <end position="58"/>
    </location>
</feature>
<dbReference type="InterPro" id="IPR036390">
    <property type="entry name" value="WH_DNA-bd_sf"/>
</dbReference>
<dbReference type="GO" id="GO:0000976">
    <property type="term" value="F:transcription cis-regulatory region binding"/>
    <property type="evidence" value="ECO:0007669"/>
    <property type="project" value="TreeGrafter"/>
</dbReference>
<dbReference type="EMBL" id="BMYX01000001">
    <property type="protein sequence ID" value="GGY02916.1"/>
    <property type="molecule type" value="Genomic_DNA"/>
</dbReference>
<dbReference type="InterPro" id="IPR000847">
    <property type="entry name" value="LysR_HTH_N"/>
</dbReference>
<keyword evidence="7" id="KW-1185">Reference proteome</keyword>
<dbReference type="SUPFAM" id="SSF53850">
    <property type="entry name" value="Periplasmic binding protein-like II"/>
    <property type="match status" value="1"/>
</dbReference>
<accession>A0A918NXI1</accession>
<keyword evidence="4" id="KW-0804">Transcription</keyword>
<evidence type="ECO:0000256" key="3">
    <source>
        <dbReference type="ARBA" id="ARBA00023125"/>
    </source>
</evidence>
<proteinExistence type="inferred from homology"/>
<dbReference type="Pfam" id="PF00126">
    <property type="entry name" value="HTH_1"/>
    <property type="match status" value="1"/>
</dbReference>
<dbReference type="PROSITE" id="PS50931">
    <property type="entry name" value="HTH_LYSR"/>
    <property type="match status" value="1"/>
</dbReference>
<gene>
    <name evidence="6" type="ORF">GCM10011289_01350</name>
</gene>
<reference evidence="6" key="2">
    <citation type="submission" date="2020-09" db="EMBL/GenBank/DDBJ databases">
        <authorList>
            <person name="Sun Q."/>
            <person name="Kim S."/>
        </authorList>
    </citation>
    <scope>NUCLEOTIDE SEQUENCE</scope>
    <source>
        <strain evidence="6">KCTC 32182</strain>
    </source>
</reference>
<dbReference type="InterPro" id="IPR005119">
    <property type="entry name" value="LysR_subst-bd"/>
</dbReference>
<name>A0A918NXI1_9NEIS</name>
<protein>
    <submittedName>
        <fullName evidence="6">LysR family transcriptional regulator</fullName>
    </submittedName>
</protein>
<evidence type="ECO:0000256" key="1">
    <source>
        <dbReference type="ARBA" id="ARBA00009437"/>
    </source>
</evidence>
<sequence>MDLTQLRMFCAVADCGSVTLAARELHRVPSNLTTRLKQLENELGVALFIREHPRLTLSQHGHHLLVYARRILALSDEARVALTCQGPAGPLRLGSMECTAAVLLPGLLARYHRDYPAVALSLKTGSTRELRHALATGEISAAFVDGPVPAGDLEARAVMDDELVLVTDRERATVRTARDLGDDVVFTFRPGCSYRDRMEAWYAADGARPGGIQEIHSYHAMLGCVASGAGVAMMPASVVATLPGHDAVACHRLAPEHARVTTWLIWPRQGGSPAIDALSRLAAPAQR</sequence>
<dbReference type="CDD" id="cd08442">
    <property type="entry name" value="PBP2_YofA_SoxR_like"/>
    <property type="match status" value="1"/>
</dbReference>
<comment type="similarity">
    <text evidence="1">Belongs to the LysR transcriptional regulatory family.</text>
</comment>
<dbReference type="FunFam" id="1.10.10.10:FF:000001">
    <property type="entry name" value="LysR family transcriptional regulator"/>
    <property type="match status" value="1"/>
</dbReference>
<dbReference type="Pfam" id="PF03466">
    <property type="entry name" value="LysR_substrate"/>
    <property type="match status" value="1"/>
</dbReference>
<reference evidence="6" key="1">
    <citation type="journal article" date="2014" name="Int. J. Syst. Evol. Microbiol.">
        <title>Complete genome sequence of Corynebacterium casei LMG S-19264T (=DSM 44701T), isolated from a smear-ripened cheese.</title>
        <authorList>
            <consortium name="US DOE Joint Genome Institute (JGI-PGF)"/>
            <person name="Walter F."/>
            <person name="Albersmeier A."/>
            <person name="Kalinowski J."/>
            <person name="Ruckert C."/>
        </authorList>
    </citation>
    <scope>NUCLEOTIDE SEQUENCE</scope>
    <source>
        <strain evidence="6">KCTC 32182</strain>
    </source>
</reference>
<comment type="caution">
    <text evidence="6">The sequence shown here is derived from an EMBL/GenBank/DDBJ whole genome shotgun (WGS) entry which is preliminary data.</text>
</comment>
<dbReference type="PANTHER" id="PTHR30126:SF40">
    <property type="entry name" value="HTH-TYPE TRANSCRIPTIONAL REGULATOR GLTR"/>
    <property type="match status" value="1"/>
</dbReference>
<dbReference type="RefSeq" id="WP_189530089.1">
    <property type="nucleotide sequence ID" value="NZ_BMYX01000001.1"/>
</dbReference>
<evidence type="ECO:0000256" key="4">
    <source>
        <dbReference type="ARBA" id="ARBA00023163"/>
    </source>
</evidence>
<organism evidence="6 7">
    <name type="scientific">Paludibacterium paludis</name>
    <dbReference type="NCBI Taxonomy" id="1225769"/>
    <lineage>
        <taxon>Bacteria</taxon>
        <taxon>Pseudomonadati</taxon>
        <taxon>Pseudomonadota</taxon>
        <taxon>Betaproteobacteria</taxon>
        <taxon>Neisseriales</taxon>
        <taxon>Chromobacteriaceae</taxon>
        <taxon>Paludibacterium</taxon>
    </lineage>
</organism>
<dbReference type="PANTHER" id="PTHR30126">
    <property type="entry name" value="HTH-TYPE TRANSCRIPTIONAL REGULATOR"/>
    <property type="match status" value="1"/>
</dbReference>
<dbReference type="AlphaFoldDB" id="A0A918NXI1"/>
<dbReference type="Proteomes" id="UP000645257">
    <property type="component" value="Unassembled WGS sequence"/>
</dbReference>
<dbReference type="GO" id="GO:0003700">
    <property type="term" value="F:DNA-binding transcription factor activity"/>
    <property type="evidence" value="ECO:0007669"/>
    <property type="project" value="InterPro"/>
</dbReference>